<dbReference type="RefSeq" id="WP_270677437.1">
    <property type="nucleotide sequence ID" value="NZ_JAQFWP010000014.1"/>
</dbReference>
<keyword evidence="3" id="KW-1185">Reference proteome</keyword>
<gene>
    <name evidence="2" type="ORF">O4U47_09965</name>
</gene>
<evidence type="ECO:0000313" key="3">
    <source>
        <dbReference type="Proteomes" id="UP001165685"/>
    </source>
</evidence>
<name>A0ABT4TJH4_9ACTN</name>
<evidence type="ECO:0000259" key="1">
    <source>
        <dbReference type="PROSITE" id="PS51819"/>
    </source>
</evidence>
<organism evidence="2 3">
    <name type="scientific">Nocardiopsis suaedae</name>
    <dbReference type="NCBI Taxonomy" id="3018444"/>
    <lineage>
        <taxon>Bacteria</taxon>
        <taxon>Bacillati</taxon>
        <taxon>Actinomycetota</taxon>
        <taxon>Actinomycetes</taxon>
        <taxon>Streptosporangiales</taxon>
        <taxon>Nocardiopsidaceae</taxon>
        <taxon>Nocardiopsis</taxon>
    </lineage>
</organism>
<reference evidence="2" key="1">
    <citation type="submission" date="2023-01" db="EMBL/GenBank/DDBJ databases">
        <title>Draft genome sequence of Nocardiopsis sp. LSu2-4 isolated from halophytes.</title>
        <authorList>
            <person name="Duangmal K."/>
            <person name="Chantavorakit T."/>
        </authorList>
    </citation>
    <scope>NUCLEOTIDE SEQUENCE</scope>
    <source>
        <strain evidence="2">LSu2-4</strain>
    </source>
</reference>
<dbReference type="InterPro" id="IPR029068">
    <property type="entry name" value="Glyas_Bleomycin-R_OHBP_Dase"/>
</dbReference>
<proteinExistence type="predicted"/>
<dbReference type="SUPFAM" id="SSF54593">
    <property type="entry name" value="Glyoxalase/Bleomycin resistance protein/Dihydroxybiphenyl dioxygenase"/>
    <property type="match status" value="1"/>
</dbReference>
<comment type="caution">
    <text evidence="2">The sequence shown here is derived from an EMBL/GenBank/DDBJ whole genome shotgun (WGS) entry which is preliminary data.</text>
</comment>
<accession>A0ABT4TJH4</accession>
<dbReference type="Gene3D" id="3.10.180.10">
    <property type="entry name" value="2,3-Dihydroxybiphenyl 1,2-Dioxygenase, domain 1"/>
    <property type="match status" value="1"/>
</dbReference>
<evidence type="ECO:0000313" key="2">
    <source>
        <dbReference type="EMBL" id="MDA2804838.1"/>
    </source>
</evidence>
<dbReference type="InterPro" id="IPR037523">
    <property type="entry name" value="VOC_core"/>
</dbReference>
<feature type="domain" description="VOC" evidence="1">
    <location>
        <begin position="1"/>
        <end position="62"/>
    </location>
</feature>
<dbReference type="EMBL" id="JAQFWP010000014">
    <property type="protein sequence ID" value="MDA2804838.1"/>
    <property type="molecule type" value="Genomic_DNA"/>
</dbReference>
<dbReference type="Proteomes" id="UP001165685">
    <property type="component" value="Unassembled WGS sequence"/>
</dbReference>
<dbReference type="PROSITE" id="PS51819">
    <property type="entry name" value="VOC"/>
    <property type="match status" value="1"/>
</dbReference>
<protein>
    <recommendedName>
        <fullName evidence="1">VOC domain-containing protein</fullName>
    </recommendedName>
</protein>
<sequence length="67" mass="7179">MWRDPDRAGTALVNLAADDLPAHVAALRERGLSPEDVQEVDKGVRLSAVTDPDGNRITLIGGFRPVS</sequence>